<protein>
    <recommendedName>
        <fullName evidence="5">DUF35 domain-containing protein</fullName>
    </recommendedName>
</protein>
<feature type="domain" description="ChsH2 C-terminal OB-fold" evidence="1">
    <location>
        <begin position="64"/>
        <end position="128"/>
    </location>
</feature>
<dbReference type="eggNOG" id="COG1545">
    <property type="taxonomic scope" value="Bacteria"/>
</dbReference>
<dbReference type="OrthoDB" id="7210118at2"/>
<feature type="domain" description="ChsH2 rubredoxin-like zinc ribbon" evidence="2">
    <location>
        <begin position="26"/>
        <end position="61"/>
    </location>
</feature>
<evidence type="ECO:0000313" key="4">
    <source>
        <dbReference type="Proteomes" id="UP000004030"/>
    </source>
</evidence>
<dbReference type="InterPro" id="IPR002878">
    <property type="entry name" value="ChsH2_C"/>
</dbReference>
<dbReference type="InterPro" id="IPR022002">
    <property type="entry name" value="ChsH2_Znr"/>
</dbReference>
<dbReference type="SUPFAM" id="SSF50249">
    <property type="entry name" value="Nucleic acid-binding proteins"/>
    <property type="match status" value="1"/>
</dbReference>
<comment type="caution">
    <text evidence="3">The sequence shown here is derived from an EMBL/GenBank/DDBJ whole genome shotgun (WGS) entry which is preliminary data.</text>
</comment>
<dbReference type="AlphaFoldDB" id="G6ED55"/>
<dbReference type="InterPro" id="IPR052513">
    <property type="entry name" value="Thioester_dehydratase-like"/>
</dbReference>
<dbReference type="Proteomes" id="UP000004030">
    <property type="component" value="Unassembled WGS sequence"/>
</dbReference>
<organism evidence="3 4">
    <name type="scientific">Novosphingobium pentaromativorans US6-1</name>
    <dbReference type="NCBI Taxonomy" id="1088721"/>
    <lineage>
        <taxon>Bacteria</taxon>
        <taxon>Pseudomonadati</taxon>
        <taxon>Pseudomonadota</taxon>
        <taxon>Alphaproteobacteria</taxon>
        <taxon>Sphingomonadales</taxon>
        <taxon>Sphingomonadaceae</taxon>
        <taxon>Novosphingobium</taxon>
    </lineage>
</organism>
<dbReference type="RefSeq" id="WP_007013191.1">
    <property type="nucleotide sequence ID" value="NZ_AGFM01000031.1"/>
</dbReference>
<evidence type="ECO:0000313" key="3">
    <source>
        <dbReference type="EMBL" id="EHJ60767.1"/>
    </source>
</evidence>
<sequence length="145" mass="16122">MAEKEAPPARAIRQLPALDEENKAFWTGGERGELMIVRCSGCEHYIHPPRPRCHLCGSSAVAPVPVSGRGKVKSFTINAQAWMPGLKIPYVVAAVELDEQERLYVFSNIVGCPVQDVRSGMPVEVEFENIEDVWIPLFHPVERVA</sequence>
<proteinExistence type="predicted"/>
<dbReference type="InterPro" id="IPR012340">
    <property type="entry name" value="NA-bd_OB-fold"/>
</dbReference>
<evidence type="ECO:0000259" key="1">
    <source>
        <dbReference type="Pfam" id="PF01796"/>
    </source>
</evidence>
<evidence type="ECO:0008006" key="5">
    <source>
        <dbReference type="Google" id="ProtNLM"/>
    </source>
</evidence>
<keyword evidence="4" id="KW-1185">Reference proteome</keyword>
<name>G6ED55_9SPHN</name>
<reference evidence="3 4" key="1">
    <citation type="journal article" date="2012" name="J. Bacteriol.">
        <title>Genome sequence of benzo(a)pyrene-degrading bacterium Novosphingobium pentaromativorans US6-1.</title>
        <authorList>
            <person name="Luo Y.R."/>
            <person name="Kang S.G."/>
            <person name="Kim S.J."/>
            <person name="Kim M.R."/>
            <person name="Li N."/>
            <person name="Lee J.H."/>
            <person name="Kwon K.K."/>
        </authorList>
    </citation>
    <scope>NUCLEOTIDE SEQUENCE [LARGE SCALE GENOMIC DNA]</scope>
    <source>
        <strain evidence="3 4">US6-1</strain>
    </source>
</reference>
<dbReference type="PANTHER" id="PTHR34075">
    <property type="entry name" value="BLR3430 PROTEIN"/>
    <property type="match status" value="1"/>
</dbReference>
<dbReference type="STRING" id="1088721.JI59_08710"/>
<dbReference type="Pfam" id="PF12172">
    <property type="entry name" value="zf-ChsH2"/>
    <property type="match status" value="1"/>
</dbReference>
<accession>G6ED55</accession>
<dbReference type="PANTHER" id="PTHR34075:SF5">
    <property type="entry name" value="BLR3430 PROTEIN"/>
    <property type="match status" value="1"/>
</dbReference>
<dbReference type="Gene3D" id="6.10.30.10">
    <property type="match status" value="1"/>
</dbReference>
<dbReference type="Pfam" id="PF01796">
    <property type="entry name" value="OB_ChsH2_C"/>
    <property type="match status" value="1"/>
</dbReference>
<gene>
    <name evidence="3" type="ORF">NSU_2276</name>
</gene>
<evidence type="ECO:0000259" key="2">
    <source>
        <dbReference type="Pfam" id="PF12172"/>
    </source>
</evidence>
<dbReference type="PATRIC" id="fig|1088721.3.peg.2255"/>
<dbReference type="EMBL" id="AGFM01000031">
    <property type="protein sequence ID" value="EHJ60767.1"/>
    <property type="molecule type" value="Genomic_DNA"/>
</dbReference>